<reference evidence="1 2" key="1">
    <citation type="submission" date="2019-05" db="EMBL/GenBank/DDBJ databases">
        <title>Another draft genome of Portunus trituberculatus and its Hox gene families provides insights of decapod evolution.</title>
        <authorList>
            <person name="Jeong J.-H."/>
            <person name="Song I."/>
            <person name="Kim S."/>
            <person name="Choi T."/>
            <person name="Kim D."/>
            <person name="Ryu S."/>
            <person name="Kim W."/>
        </authorList>
    </citation>
    <scope>NUCLEOTIDE SEQUENCE [LARGE SCALE GENOMIC DNA]</scope>
    <source>
        <tissue evidence="1">Muscle</tissue>
    </source>
</reference>
<dbReference type="AlphaFoldDB" id="A0A5B7GD35"/>
<gene>
    <name evidence="1" type="ORF">E2C01_049124</name>
</gene>
<sequence length="62" mass="6624">MVLAVVVEWTVSVVVLVSGDSGLAGLMATQATLVPLCSRVTFTSRRAVLTSLPPPTYPWFCE</sequence>
<evidence type="ECO:0000313" key="2">
    <source>
        <dbReference type="Proteomes" id="UP000324222"/>
    </source>
</evidence>
<proteinExistence type="predicted"/>
<accession>A0A5B7GD35</accession>
<dbReference type="EMBL" id="VSRR010012967">
    <property type="protein sequence ID" value="MPC55193.1"/>
    <property type="molecule type" value="Genomic_DNA"/>
</dbReference>
<dbReference type="Proteomes" id="UP000324222">
    <property type="component" value="Unassembled WGS sequence"/>
</dbReference>
<protein>
    <submittedName>
        <fullName evidence="1">Uncharacterized protein</fullName>
    </submittedName>
</protein>
<comment type="caution">
    <text evidence="1">The sequence shown here is derived from an EMBL/GenBank/DDBJ whole genome shotgun (WGS) entry which is preliminary data.</text>
</comment>
<keyword evidence="2" id="KW-1185">Reference proteome</keyword>
<organism evidence="1 2">
    <name type="scientific">Portunus trituberculatus</name>
    <name type="common">Swimming crab</name>
    <name type="synonym">Neptunus trituberculatus</name>
    <dbReference type="NCBI Taxonomy" id="210409"/>
    <lineage>
        <taxon>Eukaryota</taxon>
        <taxon>Metazoa</taxon>
        <taxon>Ecdysozoa</taxon>
        <taxon>Arthropoda</taxon>
        <taxon>Crustacea</taxon>
        <taxon>Multicrustacea</taxon>
        <taxon>Malacostraca</taxon>
        <taxon>Eumalacostraca</taxon>
        <taxon>Eucarida</taxon>
        <taxon>Decapoda</taxon>
        <taxon>Pleocyemata</taxon>
        <taxon>Brachyura</taxon>
        <taxon>Eubrachyura</taxon>
        <taxon>Portunoidea</taxon>
        <taxon>Portunidae</taxon>
        <taxon>Portuninae</taxon>
        <taxon>Portunus</taxon>
    </lineage>
</organism>
<name>A0A5B7GD35_PORTR</name>
<evidence type="ECO:0000313" key="1">
    <source>
        <dbReference type="EMBL" id="MPC55193.1"/>
    </source>
</evidence>